<dbReference type="RefSeq" id="WP_131999758.1">
    <property type="nucleotide sequence ID" value="NZ_JACGXM010000008.1"/>
</dbReference>
<gene>
    <name evidence="2" type="ORF">EV148_11018</name>
</gene>
<evidence type="ECO:0000313" key="3">
    <source>
        <dbReference type="Proteomes" id="UP000294862"/>
    </source>
</evidence>
<evidence type="ECO:0000313" key="2">
    <source>
        <dbReference type="EMBL" id="TCO37207.1"/>
    </source>
</evidence>
<name>A0A4R2I0F8_9GAMM</name>
<dbReference type="Proteomes" id="UP000294862">
    <property type="component" value="Unassembled WGS sequence"/>
</dbReference>
<keyword evidence="1" id="KW-0732">Signal</keyword>
<organism evidence="2 3">
    <name type="scientific">Dokdonella fugitiva</name>
    <dbReference type="NCBI Taxonomy" id="328517"/>
    <lineage>
        <taxon>Bacteria</taxon>
        <taxon>Pseudomonadati</taxon>
        <taxon>Pseudomonadota</taxon>
        <taxon>Gammaproteobacteria</taxon>
        <taxon>Lysobacterales</taxon>
        <taxon>Rhodanobacteraceae</taxon>
        <taxon>Dokdonella</taxon>
    </lineage>
</organism>
<dbReference type="EMBL" id="SLWQ01000010">
    <property type="protein sequence ID" value="TCO37207.1"/>
    <property type="molecule type" value="Genomic_DNA"/>
</dbReference>
<feature type="chain" id="PRO_5020832626" evidence="1">
    <location>
        <begin position="24"/>
        <end position="399"/>
    </location>
</feature>
<accession>A0A4R2I0F8</accession>
<sequence length="399" mass="42073">MSLKNACPAATVAALLLSTTAAASPTLIINDGAAVDVQTFSYAGGAVGAMLDVTTEGYAICANVGQALATPVSMQAHHPRWTMPVANDVRNVTYTNGVLRVNKGVSTFSPEGSLACQMRGASGEVSAPFSGYGDGLFRDGWEGYSSVQFGNLVNWLPVDDFSWSSPDWRVVPNDACTWDMNPNTPAVAESAVCAAATGVRPVDGGSQNDARFGDRAPTMWTATTASSFIYLARIDARFGPPDGAPNSHFPIGTPQRPDQAQSSSVDVVIRDAYDSNYLQANGSYCLLRKLPAVLDENVCASEDVYYSHGLSGTNNPDGMLNERIPLVAGFNTAASLYVAVVRQKRAGGTSAGSCQPYSAIATIIDPGVARNENGDEFIGDDVVFGFRNSDSFEWMGCVP</sequence>
<dbReference type="AlphaFoldDB" id="A0A4R2I0F8"/>
<feature type="signal peptide" evidence="1">
    <location>
        <begin position="1"/>
        <end position="23"/>
    </location>
</feature>
<keyword evidence="3" id="KW-1185">Reference proteome</keyword>
<proteinExistence type="predicted"/>
<comment type="caution">
    <text evidence="2">The sequence shown here is derived from an EMBL/GenBank/DDBJ whole genome shotgun (WGS) entry which is preliminary data.</text>
</comment>
<evidence type="ECO:0000256" key="1">
    <source>
        <dbReference type="SAM" id="SignalP"/>
    </source>
</evidence>
<protein>
    <submittedName>
        <fullName evidence="2">Uncharacterized protein</fullName>
    </submittedName>
</protein>
<reference evidence="2 3" key="1">
    <citation type="journal article" date="2015" name="Stand. Genomic Sci.">
        <title>Genomic Encyclopedia of Bacterial and Archaeal Type Strains, Phase III: the genomes of soil and plant-associated and newly described type strains.</title>
        <authorList>
            <person name="Whitman W.B."/>
            <person name="Woyke T."/>
            <person name="Klenk H.P."/>
            <person name="Zhou Y."/>
            <person name="Lilburn T.G."/>
            <person name="Beck B.J."/>
            <person name="De Vos P."/>
            <person name="Vandamme P."/>
            <person name="Eisen J.A."/>
            <person name="Garrity G."/>
            <person name="Hugenholtz P."/>
            <person name="Kyrpides N.C."/>
        </authorList>
    </citation>
    <scope>NUCLEOTIDE SEQUENCE [LARGE SCALE GENOMIC DNA]</scope>
    <source>
        <strain evidence="2 3">A3</strain>
    </source>
</reference>